<proteinExistence type="inferred from homology"/>
<evidence type="ECO:0000256" key="1">
    <source>
        <dbReference type="ARBA" id="ARBA00006974"/>
    </source>
</evidence>
<evidence type="ECO:0000256" key="3">
    <source>
        <dbReference type="ARBA" id="ARBA00022604"/>
    </source>
</evidence>
<dbReference type="Pfam" id="PF02519">
    <property type="entry name" value="Auxin_inducible"/>
    <property type="match status" value="1"/>
</dbReference>
<gene>
    <name evidence="4" type="ORF">ACJRO7_014818</name>
</gene>
<evidence type="ECO:0000313" key="5">
    <source>
        <dbReference type="Proteomes" id="UP001634007"/>
    </source>
</evidence>
<evidence type="ECO:0000313" key="4">
    <source>
        <dbReference type="EMBL" id="KAL3745760.1"/>
    </source>
</evidence>
<keyword evidence="2" id="KW-0217">Developmental protein</keyword>
<sequence>MKSPQKSNKIIEVGGLQWLLKKWRNFANSSRTVTTAAAASPNSASCISFLKRTISSLSSEDNDCNNYNKHSSGNSNVVPKGYLAVCVGEELERFIFPTCYLGHPVFRFLLREAEEEFGFQQTGVLRIPCDVSVFQSVLEMVEGKKKAVKKWGLVVKERCRLSGDETFVDLLLEVGEMGYSHLHHCRHHPWSPLCK</sequence>
<protein>
    <submittedName>
        <fullName evidence="4">Uncharacterized protein</fullName>
    </submittedName>
</protein>
<evidence type="ECO:0000256" key="2">
    <source>
        <dbReference type="ARBA" id="ARBA00022473"/>
    </source>
</evidence>
<reference evidence="4 5" key="1">
    <citation type="submission" date="2024-11" db="EMBL/GenBank/DDBJ databases">
        <title>Chromosome-level genome assembly of Eucalyptus globulus Labill. provides insights into its genome evolution.</title>
        <authorList>
            <person name="Li X."/>
        </authorList>
    </citation>
    <scope>NUCLEOTIDE SEQUENCE [LARGE SCALE GENOMIC DNA]</scope>
    <source>
        <strain evidence="4">CL2024</strain>
        <tissue evidence="4">Fresh tender leaves</tissue>
    </source>
</reference>
<dbReference type="AlphaFoldDB" id="A0ABD3L1G8"/>
<dbReference type="Proteomes" id="UP001634007">
    <property type="component" value="Unassembled WGS sequence"/>
</dbReference>
<organism evidence="4 5">
    <name type="scientific">Eucalyptus globulus</name>
    <name type="common">Tasmanian blue gum</name>
    <dbReference type="NCBI Taxonomy" id="34317"/>
    <lineage>
        <taxon>Eukaryota</taxon>
        <taxon>Viridiplantae</taxon>
        <taxon>Streptophyta</taxon>
        <taxon>Embryophyta</taxon>
        <taxon>Tracheophyta</taxon>
        <taxon>Spermatophyta</taxon>
        <taxon>Magnoliopsida</taxon>
        <taxon>eudicotyledons</taxon>
        <taxon>Gunneridae</taxon>
        <taxon>Pentapetalae</taxon>
        <taxon>rosids</taxon>
        <taxon>malvids</taxon>
        <taxon>Myrtales</taxon>
        <taxon>Myrtaceae</taxon>
        <taxon>Myrtoideae</taxon>
        <taxon>Eucalypteae</taxon>
        <taxon>Eucalyptus</taxon>
    </lineage>
</organism>
<dbReference type="PANTHER" id="PTHR31374">
    <property type="entry name" value="AUXIN-INDUCED PROTEIN-LIKE-RELATED"/>
    <property type="match status" value="1"/>
</dbReference>
<keyword evidence="5" id="KW-1185">Reference proteome</keyword>
<dbReference type="EMBL" id="JBJKBG010000003">
    <property type="protein sequence ID" value="KAL3745760.1"/>
    <property type="molecule type" value="Genomic_DNA"/>
</dbReference>
<dbReference type="InterPro" id="IPR003676">
    <property type="entry name" value="SAUR_fam"/>
</dbReference>
<accession>A0ABD3L1G8</accession>
<dbReference type="PANTHER" id="PTHR31374:SF6">
    <property type="entry name" value="OS04G0608300 PROTEIN"/>
    <property type="match status" value="1"/>
</dbReference>
<keyword evidence="3" id="KW-0341">Growth regulation</keyword>
<name>A0ABD3L1G8_EUCGL</name>
<comment type="caution">
    <text evidence="4">The sequence shown here is derived from an EMBL/GenBank/DDBJ whole genome shotgun (WGS) entry which is preliminary data.</text>
</comment>
<comment type="similarity">
    <text evidence="1">Belongs to the ARG7 family.</text>
</comment>